<protein>
    <submittedName>
        <fullName evidence="2">Phosphoglycerate mutase domain protein</fullName>
        <ecNumber evidence="2">3.1.3.13</ecNumber>
    </submittedName>
</protein>
<dbReference type="SMART" id="SM00855">
    <property type="entry name" value="PGAM"/>
    <property type="match status" value="1"/>
</dbReference>
<evidence type="ECO:0000313" key="2">
    <source>
        <dbReference type="EMBL" id="EQD30258.1"/>
    </source>
</evidence>
<dbReference type="InterPro" id="IPR013078">
    <property type="entry name" value="His_Pase_superF_clade-1"/>
</dbReference>
<dbReference type="GO" id="GO:0004331">
    <property type="term" value="F:fructose-2,6-bisphosphate 2-phosphatase activity"/>
    <property type="evidence" value="ECO:0007669"/>
    <property type="project" value="TreeGrafter"/>
</dbReference>
<gene>
    <name evidence="2" type="ORF">B2A_14213</name>
</gene>
<dbReference type="InterPro" id="IPR051695">
    <property type="entry name" value="Phosphoglycerate_Mutase"/>
</dbReference>
<feature type="non-terminal residue" evidence="2">
    <location>
        <position position="61"/>
    </location>
</feature>
<dbReference type="SUPFAM" id="SSF53254">
    <property type="entry name" value="Phosphoglycerate mutase-like"/>
    <property type="match status" value="1"/>
</dbReference>
<keyword evidence="1 2" id="KW-0378">Hydrolase</keyword>
<dbReference type="EMBL" id="AUZZ01010303">
    <property type="protein sequence ID" value="EQD30258.1"/>
    <property type="molecule type" value="Genomic_DNA"/>
</dbReference>
<organism evidence="2">
    <name type="scientific">mine drainage metagenome</name>
    <dbReference type="NCBI Taxonomy" id="410659"/>
    <lineage>
        <taxon>unclassified sequences</taxon>
        <taxon>metagenomes</taxon>
        <taxon>ecological metagenomes</taxon>
    </lineage>
</organism>
<dbReference type="InterPro" id="IPR029033">
    <property type="entry name" value="His_PPase_superfam"/>
</dbReference>
<dbReference type="Pfam" id="PF00300">
    <property type="entry name" value="His_Phos_1"/>
    <property type="match status" value="1"/>
</dbReference>
<reference evidence="2" key="1">
    <citation type="submission" date="2013-08" db="EMBL/GenBank/DDBJ databases">
        <authorList>
            <person name="Mendez C."/>
            <person name="Richter M."/>
            <person name="Ferrer M."/>
            <person name="Sanchez J."/>
        </authorList>
    </citation>
    <scope>NUCLEOTIDE SEQUENCE</scope>
</reference>
<accession>T0YAV3</accession>
<proteinExistence type="predicted"/>
<sequence length="61" mass="6935">MEIFFVRHGATHWNSSGKWQGSTDIELSQNGRNQAFEAARLLSNENFSVIYSSPKARTMET</sequence>
<dbReference type="EC" id="3.1.3.13" evidence="2"/>
<dbReference type="AlphaFoldDB" id="T0YAV3"/>
<reference evidence="2" key="2">
    <citation type="journal article" date="2014" name="ISME J.">
        <title>Microbial stratification in low pH oxic and suboxic macroscopic growths along an acid mine drainage.</title>
        <authorList>
            <person name="Mendez-Garcia C."/>
            <person name="Mesa V."/>
            <person name="Sprenger R.R."/>
            <person name="Richter M."/>
            <person name="Diez M.S."/>
            <person name="Solano J."/>
            <person name="Bargiela R."/>
            <person name="Golyshina O.V."/>
            <person name="Manteca A."/>
            <person name="Ramos J.L."/>
            <person name="Gallego J.R."/>
            <person name="Llorente I."/>
            <person name="Martins Dos Santos V.A."/>
            <person name="Jensen O.N."/>
            <person name="Pelaez A.I."/>
            <person name="Sanchez J."/>
            <person name="Ferrer M."/>
        </authorList>
    </citation>
    <scope>NUCLEOTIDE SEQUENCE</scope>
</reference>
<dbReference type="GO" id="GO:0043456">
    <property type="term" value="P:regulation of pentose-phosphate shunt"/>
    <property type="evidence" value="ECO:0007669"/>
    <property type="project" value="TreeGrafter"/>
</dbReference>
<dbReference type="GO" id="GO:0045820">
    <property type="term" value="P:negative regulation of glycolytic process"/>
    <property type="evidence" value="ECO:0007669"/>
    <property type="project" value="TreeGrafter"/>
</dbReference>
<dbReference type="PIRSF" id="PIRSF000709">
    <property type="entry name" value="6PFK_2-Ptase"/>
    <property type="match status" value="1"/>
</dbReference>
<evidence type="ECO:0000256" key="1">
    <source>
        <dbReference type="ARBA" id="ARBA00022801"/>
    </source>
</evidence>
<dbReference type="Gene3D" id="3.40.50.1240">
    <property type="entry name" value="Phosphoglycerate mutase-like"/>
    <property type="match status" value="1"/>
</dbReference>
<dbReference type="CDD" id="cd07067">
    <property type="entry name" value="HP_PGM_like"/>
    <property type="match status" value="1"/>
</dbReference>
<dbReference type="PANTHER" id="PTHR46517">
    <property type="entry name" value="FRUCTOSE-2,6-BISPHOSPHATASE TIGAR"/>
    <property type="match status" value="1"/>
</dbReference>
<dbReference type="PANTHER" id="PTHR46517:SF1">
    <property type="entry name" value="FRUCTOSE-2,6-BISPHOSPHATASE TIGAR"/>
    <property type="match status" value="1"/>
</dbReference>
<name>T0YAV3_9ZZZZ</name>
<dbReference type="GO" id="GO:0005829">
    <property type="term" value="C:cytosol"/>
    <property type="evidence" value="ECO:0007669"/>
    <property type="project" value="TreeGrafter"/>
</dbReference>
<comment type="caution">
    <text evidence="2">The sequence shown here is derived from an EMBL/GenBank/DDBJ whole genome shotgun (WGS) entry which is preliminary data.</text>
</comment>